<feature type="transmembrane region" description="Helical" evidence="1">
    <location>
        <begin position="58"/>
        <end position="80"/>
    </location>
</feature>
<evidence type="ECO:0000259" key="2">
    <source>
        <dbReference type="SMART" id="SM00014"/>
    </source>
</evidence>
<dbReference type="Gene3D" id="1.20.144.10">
    <property type="entry name" value="Phosphatidic acid phosphatase type 2/haloperoxidase"/>
    <property type="match status" value="1"/>
</dbReference>
<proteinExistence type="predicted"/>
<gene>
    <name evidence="3" type="ORF">WP3W19E03_28970</name>
</gene>
<feature type="transmembrane region" description="Helical" evidence="1">
    <location>
        <begin position="152"/>
        <end position="170"/>
    </location>
</feature>
<keyword evidence="1" id="KW-0812">Transmembrane</keyword>
<protein>
    <submittedName>
        <fullName evidence="3">Undecaprenyl-diphosphatase</fullName>
    </submittedName>
</protein>
<dbReference type="GO" id="GO:0005886">
    <property type="term" value="C:plasma membrane"/>
    <property type="evidence" value="ECO:0007669"/>
    <property type="project" value="InterPro"/>
</dbReference>
<dbReference type="GO" id="GO:0050380">
    <property type="term" value="F:undecaprenyl-diphosphatase activity"/>
    <property type="evidence" value="ECO:0007669"/>
    <property type="project" value="InterPro"/>
</dbReference>
<dbReference type="CDD" id="cd03385">
    <property type="entry name" value="PAP2_BcrC_like"/>
    <property type="match status" value="1"/>
</dbReference>
<organism evidence="3 4">
    <name type="scientific">Aeromonas veronii</name>
    <dbReference type="NCBI Taxonomy" id="654"/>
    <lineage>
        <taxon>Bacteria</taxon>
        <taxon>Pseudomonadati</taxon>
        <taxon>Pseudomonadota</taxon>
        <taxon>Gammaproteobacteria</taxon>
        <taxon>Aeromonadales</taxon>
        <taxon>Aeromonadaceae</taxon>
        <taxon>Aeromonas</taxon>
    </lineage>
</organism>
<dbReference type="Pfam" id="PF01569">
    <property type="entry name" value="PAP2"/>
    <property type="match status" value="1"/>
</dbReference>
<accession>A0A6S5C8C8</accession>
<evidence type="ECO:0000313" key="4">
    <source>
        <dbReference type="Proteomes" id="UP000515442"/>
    </source>
</evidence>
<dbReference type="InterPro" id="IPR036938">
    <property type="entry name" value="PAP2/HPO_sf"/>
</dbReference>
<keyword evidence="1" id="KW-0472">Membrane</keyword>
<evidence type="ECO:0000313" key="3">
    <source>
        <dbReference type="EMBL" id="BBR40372.1"/>
    </source>
</evidence>
<dbReference type="SUPFAM" id="SSF48317">
    <property type="entry name" value="Acid phosphatase/Vanadium-dependent haloperoxidase"/>
    <property type="match status" value="1"/>
</dbReference>
<dbReference type="Proteomes" id="UP000515442">
    <property type="component" value="Chromosome"/>
</dbReference>
<dbReference type="InterPro" id="IPR000326">
    <property type="entry name" value="PAP2/HPO"/>
</dbReference>
<feature type="transmembrane region" description="Helical" evidence="1">
    <location>
        <begin position="110"/>
        <end position="140"/>
    </location>
</feature>
<dbReference type="EMBL" id="AP022038">
    <property type="protein sequence ID" value="BBR40372.1"/>
    <property type="molecule type" value="Genomic_DNA"/>
</dbReference>
<reference evidence="3 4" key="1">
    <citation type="submission" date="2019-12" db="EMBL/GenBank/DDBJ databases">
        <title>complete genome sequences of Aeromonas veronii str. WP3-W19-ESBL-03 isolated from wastewater treatment plant effluent.</title>
        <authorList>
            <person name="Sekizuka T."/>
            <person name="Itokawa K."/>
            <person name="Yatsu K."/>
            <person name="Inamine Y."/>
            <person name="Kuroda M."/>
        </authorList>
    </citation>
    <scope>NUCLEOTIDE SEQUENCE [LARGE SCALE GENOMIC DNA]</scope>
    <source>
        <strain evidence="3 4">WP3-W19-ESBL-03</strain>
    </source>
</reference>
<dbReference type="SMART" id="SM00014">
    <property type="entry name" value="acidPPc"/>
    <property type="match status" value="1"/>
</dbReference>
<dbReference type="AlphaFoldDB" id="A0A6S5C8C8"/>
<sequence>MNFLETMDQFMFLCINGGVDTPLWLVKTAASIADYLIALVPLLLLSMWLWGDHAHRSVAVKACLVVLLGLAVNQAIGMHWSHPRPFMMGLGHTWIQHTADSSFPSDHLTVFAGVGLTLFIDGAVALGIATLLVGLAVAWARIFLGVHFPMDMVGAVGVVLIVYVIFTPFWRVSCGVIVELLERIYRGLFGKLIAAGWIRN</sequence>
<evidence type="ECO:0000256" key="1">
    <source>
        <dbReference type="SAM" id="Phobius"/>
    </source>
</evidence>
<feature type="domain" description="Phosphatidic acid phosphatase type 2/haloperoxidase" evidence="2">
    <location>
        <begin position="58"/>
        <end position="167"/>
    </location>
</feature>
<keyword evidence="1" id="KW-1133">Transmembrane helix</keyword>
<dbReference type="InterPro" id="IPR033879">
    <property type="entry name" value="UPP_Pase"/>
</dbReference>
<feature type="transmembrane region" description="Helical" evidence="1">
    <location>
        <begin position="32"/>
        <end position="51"/>
    </location>
</feature>
<name>A0A6S5C8C8_AERVE</name>
<dbReference type="RefSeq" id="WP_182937828.1">
    <property type="nucleotide sequence ID" value="NZ_AP022038.1"/>
</dbReference>